<sequence length="491" mass="55104">MVLTMDDETRVLLQDQIKQQGDLVRKLKSAKADSAQDLEKKIFHSTLNDINSELSRVSFVGGWCPCNLDIKLLNKCKSSITDNLDRWLHIKRWFLNIKSYSATECSKFPVINDNVNNNPLVKLVLNICSEDTCLEFDKKINEEVAKLLELKAKLGVTDAGPQKFVLKTPKGTRDYNPEQMALRLGVLDKIIDVFKPLTALDIGAFVIKVNHRCLLDGIFAACGVPDDKFRTICSSVDKLDKSPWEEVRKEMIDEKQLDASIADKIGGYVSKHGDAKLIEELRQNELLMKQPAAKQGLDAMELLLKYCDLFKVTDKVVFDLSLARGLDYYTGVIYEAVLIDSEVGSVAGGGRYDNLVGMFDPKKKTVPCVGVSLGVERIFSVLENRLAEQGQKVRTNEIEVFVATAQKNMHEERMRVLADLWAAGIKSVHSYKKSPKLLDQLQYCEEKGIPLVIIIGAKELARGEVTLREVGTRAERSVPRTNLVEEIKKSL</sequence>
<dbReference type="GO" id="GO:0003723">
    <property type="term" value="F:RNA binding"/>
    <property type="evidence" value="ECO:0007669"/>
    <property type="project" value="TreeGrafter"/>
</dbReference>
<name>A0A8J5R024_9HYME</name>
<dbReference type="InterPro" id="IPR004154">
    <property type="entry name" value="Anticodon-bd"/>
</dbReference>
<dbReference type="GO" id="GO:0005524">
    <property type="term" value="F:ATP binding"/>
    <property type="evidence" value="ECO:0007669"/>
    <property type="project" value="UniProtKB-KW"/>
</dbReference>
<keyword evidence="7" id="KW-0030">Aminoacyl-tRNA synthetase</keyword>
<dbReference type="CDD" id="cd00859">
    <property type="entry name" value="HisRS_anticodon"/>
    <property type="match status" value="1"/>
</dbReference>
<dbReference type="SMART" id="SM00991">
    <property type="entry name" value="WHEP-TRS"/>
    <property type="match status" value="1"/>
</dbReference>
<keyword evidence="5" id="KW-0067">ATP-binding</keyword>
<comment type="catalytic activity">
    <reaction evidence="8">
        <text>tRNA(His) + L-histidine + ATP = L-histidyl-tRNA(His) + AMP + diphosphate + H(+)</text>
        <dbReference type="Rhea" id="RHEA:17313"/>
        <dbReference type="Rhea" id="RHEA-COMP:9665"/>
        <dbReference type="Rhea" id="RHEA-COMP:9689"/>
        <dbReference type="ChEBI" id="CHEBI:15378"/>
        <dbReference type="ChEBI" id="CHEBI:30616"/>
        <dbReference type="ChEBI" id="CHEBI:33019"/>
        <dbReference type="ChEBI" id="CHEBI:57595"/>
        <dbReference type="ChEBI" id="CHEBI:78442"/>
        <dbReference type="ChEBI" id="CHEBI:78527"/>
        <dbReference type="ChEBI" id="CHEBI:456215"/>
        <dbReference type="EC" id="6.1.1.21"/>
    </reaction>
</comment>
<proteinExistence type="inferred from homology"/>
<dbReference type="Proteomes" id="UP000729913">
    <property type="component" value="Unassembled WGS sequence"/>
</dbReference>
<evidence type="ECO:0000256" key="8">
    <source>
        <dbReference type="ARBA" id="ARBA00047639"/>
    </source>
</evidence>
<dbReference type="GO" id="GO:0006427">
    <property type="term" value="P:histidyl-tRNA aminoacylation"/>
    <property type="evidence" value="ECO:0007669"/>
    <property type="project" value="TreeGrafter"/>
</dbReference>
<dbReference type="InterPro" id="IPR033656">
    <property type="entry name" value="HisRS_anticodon"/>
</dbReference>
<dbReference type="FunFam" id="3.40.50.800:FF:000008">
    <property type="entry name" value="histidine--tRNA ligase, cytoplasmic isoform X1"/>
    <property type="match status" value="1"/>
</dbReference>
<keyword evidence="11" id="KW-1185">Reference proteome</keyword>
<evidence type="ECO:0000256" key="7">
    <source>
        <dbReference type="ARBA" id="ARBA00023146"/>
    </source>
</evidence>
<evidence type="ECO:0000313" key="11">
    <source>
        <dbReference type="Proteomes" id="UP000729913"/>
    </source>
</evidence>
<comment type="caution">
    <text evidence="10">The sequence shown here is derived from an EMBL/GenBank/DDBJ whole genome shotgun (WGS) entry which is preliminary data.</text>
</comment>
<dbReference type="EMBL" id="JAAOIC020000044">
    <property type="protein sequence ID" value="KAG8038170.1"/>
    <property type="molecule type" value="Genomic_DNA"/>
</dbReference>
<evidence type="ECO:0000256" key="3">
    <source>
        <dbReference type="ARBA" id="ARBA00022598"/>
    </source>
</evidence>
<reference evidence="10" key="2">
    <citation type="submission" date="2021-04" db="EMBL/GenBank/DDBJ databases">
        <title>Genome-wide patterns of bracovirus chromosomal integration into multiple host tissues during parasitism.</title>
        <authorList>
            <person name="Chebbi M.A.C."/>
        </authorList>
    </citation>
    <scope>NUCLEOTIDE SEQUENCE</scope>
    <source>
        <tissue evidence="10">Whole body</tissue>
    </source>
</reference>
<reference evidence="10" key="1">
    <citation type="submission" date="2020-03" db="EMBL/GenBank/DDBJ databases">
        <authorList>
            <person name="Chebbi M.A."/>
            <person name="Drezen J.M."/>
        </authorList>
    </citation>
    <scope>NUCLEOTIDE SEQUENCE</scope>
    <source>
        <tissue evidence="10">Whole body</tissue>
    </source>
</reference>
<keyword evidence="4" id="KW-0547">Nucleotide-binding</keyword>
<evidence type="ECO:0000313" key="10">
    <source>
        <dbReference type="EMBL" id="KAG8038170.1"/>
    </source>
</evidence>
<organism evidence="10 11">
    <name type="scientific">Cotesia typhae</name>
    <dbReference type="NCBI Taxonomy" id="2053667"/>
    <lineage>
        <taxon>Eukaryota</taxon>
        <taxon>Metazoa</taxon>
        <taxon>Ecdysozoa</taxon>
        <taxon>Arthropoda</taxon>
        <taxon>Hexapoda</taxon>
        <taxon>Insecta</taxon>
        <taxon>Pterygota</taxon>
        <taxon>Neoptera</taxon>
        <taxon>Endopterygota</taxon>
        <taxon>Hymenoptera</taxon>
        <taxon>Apocrita</taxon>
        <taxon>Ichneumonoidea</taxon>
        <taxon>Braconidae</taxon>
        <taxon>Microgastrinae</taxon>
        <taxon>Cotesia</taxon>
    </lineage>
</organism>
<evidence type="ECO:0000259" key="9">
    <source>
        <dbReference type="SMART" id="SM00991"/>
    </source>
</evidence>
<dbReference type="Pfam" id="PF13393">
    <property type="entry name" value="tRNA-synt_His"/>
    <property type="match status" value="1"/>
</dbReference>
<dbReference type="GO" id="GO:0004821">
    <property type="term" value="F:histidine-tRNA ligase activity"/>
    <property type="evidence" value="ECO:0007669"/>
    <property type="project" value="UniProtKB-EC"/>
</dbReference>
<evidence type="ECO:0000256" key="1">
    <source>
        <dbReference type="ARBA" id="ARBA00008226"/>
    </source>
</evidence>
<dbReference type="GO" id="GO:0005829">
    <property type="term" value="C:cytosol"/>
    <property type="evidence" value="ECO:0007669"/>
    <property type="project" value="TreeGrafter"/>
</dbReference>
<dbReference type="AlphaFoldDB" id="A0A8J5R024"/>
<protein>
    <recommendedName>
        <fullName evidence="2">histidine--tRNA ligase</fullName>
        <ecNumber evidence="2">6.1.1.21</ecNumber>
    </recommendedName>
</protein>
<dbReference type="PANTHER" id="PTHR11476:SF7">
    <property type="entry name" value="HISTIDINE--TRNA LIGASE"/>
    <property type="match status" value="1"/>
</dbReference>
<dbReference type="InterPro" id="IPR000738">
    <property type="entry name" value="WHEP-TRS_dom"/>
</dbReference>
<dbReference type="GO" id="GO:0005739">
    <property type="term" value="C:mitochondrion"/>
    <property type="evidence" value="ECO:0007669"/>
    <property type="project" value="TreeGrafter"/>
</dbReference>
<dbReference type="OrthoDB" id="1906957at2759"/>
<comment type="similarity">
    <text evidence="1">Belongs to the class-II aminoacyl-tRNA synthetase family.</text>
</comment>
<dbReference type="PANTHER" id="PTHR11476">
    <property type="entry name" value="HISTIDYL-TRNA SYNTHETASE"/>
    <property type="match status" value="1"/>
</dbReference>
<dbReference type="GO" id="GO:0032543">
    <property type="term" value="P:mitochondrial translation"/>
    <property type="evidence" value="ECO:0007669"/>
    <property type="project" value="TreeGrafter"/>
</dbReference>
<feature type="domain" description="WHEP-TRS" evidence="9">
    <location>
        <begin position="13"/>
        <end position="170"/>
    </location>
</feature>
<dbReference type="InterPro" id="IPR041715">
    <property type="entry name" value="HisRS-like_core"/>
</dbReference>
<evidence type="ECO:0000256" key="2">
    <source>
        <dbReference type="ARBA" id="ARBA00012815"/>
    </source>
</evidence>
<dbReference type="EC" id="6.1.1.21" evidence="2"/>
<dbReference type="Pfam" id="PF03129">
    <property type="entry name" value="HGTP_anticodon"/>
    <property type="match status" value="1"/>
</dbReference>
<evidence type="ECO:0000256" key="6">
    <source>
        <dbReference type="ARBA" id="ARBA00022917"/>
    </source>
</evidence>
<keyword evidence="3" id="KW-0436">Ligase</keyword>
<evidence type="ECO:0000256" key="5">
    <source>
        <dbReference type="ARBA" id="ARBA00022840"/>
    </source>
</evidence>
<keyword evidence="6" id="KW-0648">Protein biosynthesis</keyword>
<gene>
    <name evidence="10" type="ORF">G9C98_006495</name>
</gene>
<evidence type="ECO:0000256" key="4">
    <source>
        <dbReference type="ARBA" id="ARBA00022741"/>
    </source>
</evidence>
<accession>A0A8J5R024</accession>